<evidence type="ECO:0000256" key="3">
    <source>
        <dbReference type="ARBA" id="ARBA00022576"/>
    </source>
</evidence>
<feature type="domain" description="Aminotransferase class I/classII large" evidence="7">
    <location>
        <begin position="33"/>
        <end position="387"/>
    </location>
</feature>
<comment type="caution">
    <text evidence="8">The sequence shown here is derived from an EMBL/GenBank/DDBJ whole genome shotgun (WGS) entry which is preliminary data.</text>
</comment>
<gene>
    <name evidence="8" type="ORF">Q6A51_09375</name>
</gene>
<evidence type="ECO:0000259" key="7">
    <source>
        <dbReference type="Pfam" id="PF00155"/>
    </source>
</evidence>
<dbReference type="InterPro" id="IPR015424">
    <property type="entry name" value="PyrdxlP-dep_Trfase"/>
</dbReference>
<dbReference type="CDD" id="cd00609">
    <property type="entry name" value="AAT_like"/>
    <property type="match status" value="1"/>
</dbReference>
<dbReference type="EMBL" id="JAUQOO010000005">
    <property type="protein sequence ID" value="MDO7926987.1"/>
    <property type="molecule type" value="Genomic_DNA"/>
</dbReference>
<comment type="cofactor">
    <cofactor evidence="1 6">
        <name>pyridoxal 5'-phosphate</name>
        <dbReference type="ChEBI" id="CHEBI:597326"/>
    </cofactor>
</comment>
<dbReference type="InterPro" id="IPR004838">
    <property type="entry name" value="NHTrfase_class1_PyrdxlP-BS"/>
</dbReference>
<protein>
    <recommendedName>
        <fullName evidence="6">Aminotransferase</fullName>
        <ecNumber evidence="6">2.6.1.-</ecNumber>
    </recommendedName>
</protein>
<dbReference type="InterPro" id="IPR050596">
    <property type="entry name" value="AspAT/PAT-like"/>
</dbReference>
<dbReference type="Gene3D" id="3.40.640.10">
    <property type="entry name" value="Type I PLP-dependent aspartate aminotransferase-like (Major domain)"/>
    <property type="match status" value="1"/>
</dbReference>
<dbReference type="Pfam" id="PF00155">
    <property type="entry name" value="Aminotran_1_2"/>
    <property type="match status" value="1"/>
</dbReference>
<dbReference type="Gene3D" id="3.90.1150.10">
    <property type="entry name" value="Aspartate Aminotransferase, domain 1"/>
    <property type="match status" value="1"/>
</dbReference>
<organism evidence="8 9">
    <name type="scientific">Pseudomonas serbiensis</name>
    <dbReference type="NCBI Taxonomy" id="3064350"/>
    <lineage>
        <taxon>Bacteria</taxon>
        <taxon>Pseudomonadati</taxon>
        <taxon>Pseudomonadota</taxon>
        <taxon>Gammaproteobacteria</taxon>
        <taxon>Pseudomonadales</taxon>
        <taxon>Pseudomonadaceae</taxon>
        <taxon>Pseudomonas</taxon>
    </lineage>
</organism>
<dbReference type="SUPFAM" id="SSF53383">
    <property type="entry name" value="PLP-dependent transferases"/>
    <property type="match status" value="1"/>
</dbReference>
<proteinExistence type="inferred from homology"/>
<dbReference type="RefSeq" id="WP_304574648.1">
    <property type="nucleotide sequence ID" value="NZ_JAUQOO010000005.1"/>
</dbReference>
<comment type="similarity">
    <text evidence="2 6">Belongs to the class-I pyridoxal-phosphate-dependent aminotransferase family.</text>
</comment>
<reference evidence="8 9" key="1">
    <citation type="submission" date="2023-07" db="EMBL/GenBank/DDBJ databases">
        <title>Identification of four novel Pseudomonas species associated with bacterial leaf spot of cucurbits.</title>
        <authorList>
            <person name="Fullem K.R."/>
        </authorList>
    </citation>
    <scope>NUCLEOTIDE SEQUENCE [LARGE SCALE GENOMIC DNA]</scope>
    <source>
        <strain evidence="8 9">KFB 138</strain>
    </source>
</reference>
<keyword evidence="4 6" id="KW-0808">Transferase</keyword>
<dbReference type="EC" id="2.6.1.-" evidence="6"/>
<dbReference type="PANTHER" id="PTHR46383">
    <property type="entry name" value="ASPARTATE AMINOTRANSFERASE"/>
    <property type="match status" value="1"/>
</dbReference>
<dbReference type="GO" id="GO:0008483">
    <property type="term" value="F:transaminase activity"/>
    <property type="evidence" value="ECO:0007669"/>
    <property type="project" value="UniProtKB-KW"/>
</dbReference>
<keyword evidence="9" id="KW-1185">Reference proteome</keyword>
<dbReference type="InterPro" id="IPR015421">
    <property type="entry name" value="PyrdxlP-dep_Trfase_major"/>
</dbReference>
<dbReference type="InterPro" id="IPR015422">
    <property type="entry name" value="PyrdxlP-dep_Trfase_small"/>
</dbReference>
<keyword evidence="5" id="KW-0663">Pyridoxal phosphate</keyword>
<dbReference type="Proteomes" id="UP001223016">
    <property type="component" value="Unassembled WGS sequence"/>
</dbReference>
<accession>A0ABT9CQF6</accession>
<evidence type="ECO:0000256" key="6">
    <source>
        <dbReference type="RuleBase" id="RU000481"/>
    </source>
</evidence>
<evidence type="ECO:0000256" key="2">
    <source>
        <dbReference type="ARBA" id="ARBA00007441"/>
    </source>
</evidence>
<name>A0ABT9CQF6_9PSED</name>
<dbReference type="InterPro" id="IPR004839">
    <property type="entry name" value="Aminotransferase_I/II_large"/>
</dbReference>
<evidence type="ECO:0000256" key="5">
    <source>
        <dbReference type="ARBA" id="ARBA00022898"/>
    </source>
</evidence>
<evidence type="ECO:0000256" key="1">
    <source>
        <dbReference type="ARBA" id="ARBA00001933"/>
    </source>
</evidence>
<evidence type="ECO:0000313" key="9">
    <source>
        <dbReference type="Proteomes" id="UP001223016"/>
    </source>
</evidence>
<dbReference type="PANTHER" id="PTHR46383:SF1">
    <property type="entry name" value="ASPARTATE AMINOTRANSFERASE"/>
    <property type="match status" value="1"/>
</dbReference>
<dbReference type="PROSITE" id="PS00105">
    <property type="entry name" value="AA_TRANSFER_CLASS_1"/>
    <property type="match status" value="1"/>
</dbReference>
<evidence type="ECO:0000313" key="8">
    <source>
        <dbReference type="EMBL" id="MDO7926987.1"/>
    </source>
</evidence>
<evidence type="ECO:0000256" key="4">
    <source>
        <dbReference type="ARBA" id="ARBA00022679"/>
    </source>
</evidence>
<sequence>MSIGLSKRVQRVSLSANAAAKSRATALRDAGVDILDLTTGEPDFDTPEHIKQAAFKAIAAGATKYTPTPGVRALREAVQGKLQRENALDYPLASIVIANGAKQIIFNAFAATLNDGDEVLVPVPYWPSFPDSVRFNGGEPVFIECGLEQGCKLTPTQLERHIGERTRWLILNGPGNPSGAVYSEAELLALADVLRRHPHVLVLLDELYEHIRFDGQPARSLLNVAPDLQPRCLLVGGVSKTYAMTGWRVGFGAGPQELTTAMTVVQSQSTSGASSIGQAAALAAFEGGLAFLPEQVAAYHQRRDLLVETLSAVDGLEVLVPQGGFFVFVRCAGLLGRYRPDGQRLENDADVVAWLLESGVAGVAGSAYGLSPWFRLSIATATETVIEAGQRIARACAQLSVGEAP</sequence>
<keyword evidence="3 6" id="KW-0032">Aminotransferase</keyword>